<reference evidence="1 2" key="1">
    <citation type="journal article" date="2016" name="Nat. Commun.">
        <title>Thousands of microbial genomes shed light on interconnected biogeochemical processes in an aquifer system.</title>
        <authorList>
            <person name="Anantharaman K."/>
            <person name="Brown C.T."/>
            <person name="Hug L.A."/>
            <person name="Sharon I."/>
            <person name="Castelle C.J."/>
            <person name="Probst A.J."/>
            <person name="Thomas B.C."/>
            <person name="Singh A."/>
            <person name="Wilkins M.J."/>
            <person name="Karaoz U."/>
            <person name="Brodie E.L."/>
            <person name="Williams K.H."/>
            <person name="Hubbard S.S."/>
            <person name="Banfield J.F."/>
        </authorList>
    </citation>
    <scope>NUCLEOTIDE SEQUENCE [LARGE SCALE GENOMIC DNA]</scope>
</reference>
<dbReference type="Proteomes" id="UP000178721">
    <property type="component" value="Unassembled WGS sequence"/>
</dbReference>
<accession>A0A1G2E4P7</accession>
<gene>
    <name evidence="1" type="ORF">A2654_00225</name>
</gene>
<dbReference type="EMBL" id="MHMA01000001">
    <property type="protein sequence ID" value="OGZ20803.1"/>
    <property type="molecule type" value="Genomic_DNA"/>
</dbReference>
<comment type="caution">
    <text evidence="1">The sequence shown here is derived from an EMBL/GenBank/DDBJ whole genome shotgun (WGS) entry which is preliminary data.</text>
</comment>
<name>A0A1G2E4P7_9BACT</name>
<dbReference type="InterPro" id="IPR038555">
    <property type="entry name" value="Zincin_1_sf"/>
</dbReference>
<protein>
    <submittedName>
        <fullName evidence="1">Uncharacterized protein</fullName>
    </submittedName>
</protein>
<evidence type="ECO:0000313" key="1">
    <source>
        <dbReference type="EMBL" id="OGZ20803.1"/>
    </source>
</evidence>
<dbReference type="AlphaFoldDB" id="A0A1G2E4P7"/>
<sequence>MENKFEKLVEEALIALPKRIRDKMDNVAIVIEKRPTGASFWAFIREFLKTFGVVPSNVGGRASNI</sequence>
<dbReference type="Gene3D" id="3.30.2010.20">
    <property type="match status" value="1"/>
</dbReference>
<dbReference type="SUPFAM" id="SSF55486">
    <property type="entry name" value="Metalloproteases ('zincins'), catalytic domain"/>
    <property type="match status" value="1"/>
</dbReference>
<organism evidence="1 2">
    <name type="scientific">Candidatus Nealsonbacteria bacterium RIFCSPHIGHO2_01_FULL_43_31</name>
    <dbReference type="NCBI Taxonomy" id="1801665"/>
    <lineage>
        <taxon>Bacteria</taxon>
        <taxon>Candidatus Nealsoniibacteriota</taxon>
    </lineage>
</organism>
<evidence type="ECO:0000313" key="2">
    <source>
        <dbReference type="Proteomes" id="UP000178721"/>
    </source>
</evidence>
<proteinExistence type="predicted"/>